<dbReference type="HOGENOM" id="CLU_000288_121_4_1"/>
<protein>
    <recommendedName>
        <fullName evidence="11">Protein kinase domain-containing protein</fullName>
    </recommendedName>
</protein>
<dbReference type="STRING" id="4529.A0A0E0RAR8"/>
<dbReference type="OMA" id="RSEQTHI"/>
<accession>A0A0E0RAR8</accession>
<keyword evidence="3" id="KW-0418">Kinase</keyword>
<evidence type="ECO:0000259" key="7">
    <source>
        <dbReference type="PROSITE" id="PS50011"/>
    </source>
</evidence>
<dbReference type="AlphaFoldDB" id="A0A0E0RAR8"/>
<dbReference type="PROSITE" id="PS50202">
    <property type="entry name" value="MSP"/>
    <property type="match status" value="1"/>
</dbReference>
<evidence type="ECO:0000259" key="8">
    <source>
        <dbReference type="PROSITE" id="PS50202"/>
    </source>
</evidence>
<dbReference type="InterPro" id="IPR008271">
    <property type="entry name" value="Ser/Thr_kinase_AS"/>
</dbReference>
<dbReference type="InterPro" id="IPR008962">
    <property type="entry name" value="PapD-like_sf"/>
</dbReference>
<dbReference type="PROSITE" id="PS00108">
    <property type="entry name" value="PROTEIN_KINASE_ST"/>
    <property type="match status" value="1"/>
</dbReference>
<dbReference type="eggNOG" id="ENOG502QWDY">
    <property type="taxonomic scope" value="Eukaryota"/>
</dbReference>
<evidence type="ECO:0000313" key="9">
    <source>
        <dbReference type="EnsemblPlants" id="ORUFI11G20810.1"/>
    </source>
</evidence>
<evidence type="ECO:0008006" key="11">
    <source>
        <dbReference type="Google" id="ProtNLM"/>
    </source>
</evidence>
<dbReference type="SMART" id="SM00220">
    <property type="entry name" value="S_TKc"/>
    <property type="match status" value="1"/>
</dbReference>
<reference evidence="9" key="2">
    <citation type="submission" date="2015-06" db="UniProtKB">
        <authorList>
            <consortium name="EnsemblPlants"/>
        </authorList>
    </citation>
    <scope>IDENTIFICATION</scope>
</reference>
<dbReference type="GO" id="GO:0004674">
    <property type="term" value="F:protein serine/threonine kinase activity"/>
    <property type="evidence" value="ECO:0007669"/>
    <property type="project" value="UniProtKB-KW"/>
</dbReference>
<sequence length="456" mass="51743">MEDKSEGPRDISFALLEKITGNFSEKHKLGSGGYGEVYKGVMPTGEEIAVKKLYVIPGLDDVQFKKEFNNLMKVHHQNVVRLVGYCYETKKKHIERNGEFVFSNVEERALCFEHVQLGSLDKHISDESCGLDWDTRYKIIKGICEGLNYLHNGSSNPIYHLDLKPSNILLDKSMIPKIADLGLSRFFATTKTHITSQIKGTLGYMPPEYIERRQITKKFDVFSLGVIIIDIIAGPSGYSKCAEMTSQQFIELVQGNWKKRLHAATSRYPSQEADSLQVKTCLEIALRCIDKDRAKRPTISDIVDKMNEIDTPKMSLLSKRPEPREFLGFDPLELRFPFETNKAISCVLQLTNKSDDIVVFYANTNKKKYQIHRDQGVMAPWSRCYVIVTLQPQGSAPPNMQCNDMFVVRSTRVRESDLGSLDINVTEQHLEKQMGEVKSLPIVFVPIPQPPTSIAD</sequence>
<dbReference type="Pfam" id="PF00635">
    <property type="entry name" value="Motile_Sperm"/>
    <property type="match status" value="1"/>
</dbReference>
<feature type="binding site" evidence="5">
    <location>
        <position position="52"/>
    </location>
    <ligand>
        <name>ATP</name>
        <dbReference type="ChEBI" id="CHEBI:30616"/>
    </ligand>
</feature>
<dbReference type="Gene3D" id="1.10.510.10">
    <property type="entry name" value="Transferase(Phosphotransferase) domain 1"/>
    <property type="match status" value="1"/>
</dbReference>
<dbReference type="FunFam" id="2.60.40.10:FF:002296">
    <property type="entry name" value="Os11g0274100 protein"/>
    <property type="match status" value="1"/>
</dbReference>
<keyword evidence="6" id="KW-0723">Serine/threonine-protein kinase</keyword>
<evidence type="ECO:0000256" key="5">
    <source>
        <dbReference type="PROSITE-ProRule" id="PRU10141"/>
    </source>
</evidence>
<dbReference type="SUPFAM" id="SSF56112">
    <property type="entry name" value="Protein kinase-like (PK-like)"/>
    <property type="match status" value="1"/>
</dbReference>
<dbReference type="PANTHER" id="PTHR45707:SF56">
    <property type="entry name" value="OS11G0608700 PROTEIN"/>
    <property type="match status" value="1"/>
</dbReference>
<dbReference type="Pfam" id="PF00069">
    <property type="entry name" value="Pkinase"/>
    <property type="match status" value="1"/>
</dbReference>
<keyword evidence="2 5" id="KW-0547">Nucleotide-binding</keyword>
<dbReference type="SUPFAM" id="SSF49354">
    <property type="entry name" value="PapD-like"/>
    <property type="match status" value="1"/>
</dbReference>
<dbReference type="EnsemblPlants" id="ORUFI11G20810.1">
    <property type="protein sequence ID" value="ORUFI11G20810.1"/>
    <property type="gene ID" value="ORUFI11G20810"/>
</dbReference>
<dbReference type="InterPro" id="IPR011009">
    <property type="entry name" value="Kinase-like_dom_sf"/>
</dbReference>
<dbReference type="Proteomes" id="UP000008022">
    <property type="component" value="Unassembled WGS sequence"/>
</dbReference>
<reference evidence="10" key="1">
    <citation type="submission" date="2013-06" db="EMBL/GenBank/DDBJ databases">
        <authorList>
            <person name="Zhao Q."/>
        </authorList>
    </citation>
    <scope>NUCLEOTIDE SEQUENCE</scope>
    <source>
        <strain evidence="10">cv. W1943</strain>
    </source>
</reference>
<keyword evidence="4 5" id="KW-0067">ATP-binding</keyword>
<feature type="domain" description="MSP" evidence="8">
    <location>
        <begin position="316"/>
        <end position="445"/>
    </location>
</feature>
<evidence type="ECO:0000256" key="4">
    <source>
        <dbReference type="ARBA" id="ARBA00022840"/>
    </source>
</evidence>
<keyword evidence="10" id="KW-1185">Reference proteome</keyword>
<comment type="similarity">
    <text evidence="6">Belongs to the protein kinase superfamily.</text>
</comment>
<dbReference type="InterPro" id="IPR000535">
    <property type="entry name" value="MSP_dom"/>
</dbReference>
<evidence type="ECO:0000313" key="10">
    <source>
        <dbReference type="Proteomes" id="UP000008022"/>
    </source>
</evidence>
<proteinExistence type="inferred from homology"/>
<dbReference type="Gene3D" id="2.60.40.10">
    <property type="entry name" value="Immunoglobulins"/>
    <property type="match status" value="1"/>
</dbReference>
<evidence type="ECO:0000256" key="2">
    <source>
        <dbReference type="ARBA" id="ARBA00022741"/>
    </source>
</evidence>
<dbReference type="InterPro" id="IPR000719">
    <property type="entry name" value="Prot_kinase_dom"/>
</dbReference>
<dbReference type="PANTHER" id="PTHR45707">
    <property type="entry name" value="C2 CALCIUM/LIPID-BINDING PLANT PHOSPHORIBOSYLTRANSFERASE FAMILY PROTEIN"/>
    <property type="match status" value="1"/>
</dbReference>
<dbReference type="FunFam" id="1.10.510.10:FF:000625">
    <property type="entry name" value="Cysteine-rich receptor-like protein kinase 6"/>
    <property type="match status" value="1"/>
</dbReference>
<evidence type="ECO:0000256" key="3">
    <source>
        <dbReference type="ARBA" id="ARBA00022777"/>
    </source>
</evidence>
<dbReference type="InterPro" id="IPR013783">
    <property type="entry name" value="Ig-like_fold"/>
</dbReference>
<dbReference type="PROSITE" id="PS50011">
    <property type="entry name" value="PROTEIN_KINASE_DOM"/>
    <property type="match status" value="1"/>
</dbReference>
<organism evidence="9 10">
    <name type="scientific">Oryza rufipogon</name>
    <name type="common">Brownbeard rice</name>
    <name type="synonym">Asian wild rice</name>
    <dbReference type="NCBI Taxonomy" id="4529"/>
    <lineage>
        <taxon>Eukaryota</taxon>
        <taxon>Viridiplantae</taxon>
        <taxon>Streptophyta</taxon>
        <taxon>Embryophyta</taxon>
        <taxon>Tracheophyta</taxon>
        <taxon>Spermatophyta</taxon>
        <taxon>Magnoliopsida</taxon>
        <taxon>Liliopsida</taxon>
        <taxon>Poales</taxon>
        <taxon>Poaceae</taxon>
        <taxon>BOP clade</taxon>
        <taxon>Oryzoideae</taxon>
        <taxon>Oryzeae</taxon>
        <taxon>Oryzinae</taxon>
        <taxon>Oryza</taxon>
    </lineage>
</organism>
<dbReference type="GO" id="GO:0005524">
    <property type="term" value="F:ATP binding"/>
    <property type="evidence" value="ECO:0007669"/>
    <property type="project" value="UniProtKB-UniRule"/>
</dbReference>
<keyword evidence="1" id="KW-0808">Transferase</keyword>
<evidence type="ECO:0000256" key="6">
    <source>
        <dbReference type="RuleBase" id="RU000304"/>
    </source>
</evidence>
<feature type="domain" description="Protein kinase" evidence="7">
    <location>
        <begin position="23"/>
        <end position="314"/>
    </location>
</feature>
<dbReference type="FunFam" id="3.30.200.20:FF:000465">
    <property type="entry name" value="Cysteine-rich receptor-like protein kinase 6"/>
    <property type="match status" value="1"/>
</dbReference>
<dbReference type="Gene3D" id="3.30.200.20">
    <property type="entry name" value="Phosphorylase Kinase, domain 1"/>
    <property type="match status" value="1"/>
</dbReference>
<name>A0A0E0RAR8_ORYRU</name>
<evidence type="ECO:0000256" key="1">
    <source>
        <dbReference type="ARBA" id="ARBA00022679"/>
    </source>
</evidence>
<dbReference type="PROSITE" id="PS00107">
    <property type="entry name" value="PROTEIN_KINASE_ATP"/>
    <property type="match status" value="1"/>
</dbReference>
<dbReference type="Gramene" id="ORUFI11G20810.1">
    <property type="protein sequence ID" value="ORUFI11G20810.1"/>
    <property type="gene ID" value="ORUFI11G20810"/>
</dbReference>
<dbReference type="InterPro" id="IPR017441">
    <property type="entry name" value="Protein_kinase_ATP_BS"/>
</dbReference>